<dbReference type="HOGENOM" id="CLU_369750_0_0_1"/>
<dbReference type="Pfam" id="PF12872">
    <property type="entry name" value="OST-HTH"/>
    <property type="match status" value="2"/>
</dbReference>
<dbReference type="AlphaFoldDB" id="T1GVG7"/>
<accession>T1GVG7</accession>
<reference evidence="2" key="2">
    <citation type="submission" date="2015-06" db="UniProtKB">
        <authorList>
            <consortium name="EnsemblMetazoa"/>
        </authorList>
    </citation>
    <scope>IDENTIFICATION</scope>
</reference>
<dbReference type="EnsemblMetazoa" id="MESCA007770-RA">
    <property type="protein sequence ID" value="MESCA007770-PA"/>
    <property type="gene ID" value="MESCA007770"/>
</dbReference>
<dbReference type="EMBL" id="CAQQ02117125">
    <property type="status" value="NOT_ANNOTATED_CDS"/>
    <property type="molecule type" value="Genomic_DNA"/>
</dbReference>
<dbReference type="Proteomes" id="UP000015102">
    <property type="component" value="Unassembled WGS sequence"/>
</dbReference>
<dbReference type="EMBL" id="CAQQ02117126">
    <property type="status" value="NOT_ANNOTATED_CDS"/>
    <property type="molecule type" value="Genomic_DNA"/>
</dbReference>
<dbReference type="Pfam" id="PF19687">
    <property type="entry name" value="MARF1_LOTUS"/>
    <property type="match status" value="1"/>
</dbReference>
<reference evidence="3" key="1">
    <citation type="submission" date="2013-02" db="EMBL/GenBank/DDBJ databases">
        <authorList>
            <person name="Hughes D."/>
        </authorList>
    </citation>
    <scope>NUCLEOTIDE SEQUENCE</scope>
    <source>
        <strain>Durham</strain>
        <strain evidence="3">NC isolate 2 -- Noor lab</strain>
    </source>
</reference>
<feature type="domain" description="HTH OST-type" evidence="1">
    <location>
        <begin position="305"/>
        <end position="379"/>
    </location>
</feature>
<dbReference type="STRING" id="36166.T1GVG7"/>
<keyword evidence="3" id="KW-1185">Reference proteome</keyword>
<proteinExistence type="predicted"/>
<dbReference type="EMBL" id="CAQQ02117124">
    <property type="status" value="NOT_ANNOTATED_CDS"/>
    <property type="molecule type" value="Genomic_DNA"/>
</dbReference>
<evidence type="ECO:0000313" key="2">
    <source>
        <dbReference type="EnsemblMetazoa" id="MESCA007770-PA"/>
    </source>
</evidence>
<feature type="domain" description="HTH OST-type" evidence="1">
    <location>
        <begin position="185"/>
        <end position="260"/>
    </location>
</feature>
<dbReference type="PROSITE" id="PS51644">
    <property type="entry name" value="HTH_OST"/>
    <property type="match status" value="3"/>
</dbReference>
<name>T1GVG7_MEGSC</name>
<dbReference type="InterPro" id="IPR045602">
    <property type="entry name" value="MARF1_LOTUS"/>
</dbReference>
<evidence type="ECO:0000313" key="3">
    <source>
        <dbReference type="Proteomes" id="UP000015102"/>
    </source>
</evidence>
<dbReference type="InterPro" id="IPR041966">
    <property type="entry name" value="LOTUS-like"/>
</dbReference>
<dbReference type="InterPro" id="IPR025605">
    <property type="entry name" value="OST-HTH/LOTUS_dom"/>
</dbReference>
<dbReference type="Gene3D" id="3.30.420.610">
    <property type="entry name" value="LOTUS domain-like"/>
    <property type="match status" value="2"/>
</dbReference>
<sequence length="753" mass="87211">MYKFRELFQSRFKTSISVLDLYKMQDICNITADQNDDKYISLHSYLINSIECNPLVEGLQHSVPYCTKHFIRETHKGWAEQDIEPLPNVRMTISEIQKIIYPLLKSHHGDIPVASLLHCIQGQLNITLTKHENGVNLEHLICCVNGIHITTNNFGIKILSWLEPDSSLLKENESRFNKNSVVPDPLYQISREVVELIKMCPKSTMKFNRFIPAYHNHFGKQCRVADYGYTKLIELFDALNSVVQIMGDGENRQITLTHHYGVCEITDILDGLVNSNIVVLSAQTNSKDIIISIPKRKQSYSEIEKTSVFAEEVIELLRNSPQYSILFQKFVRSYHYHFGYQCRLSDYGFLKLADLMEAIHGVVEIKFTSDEDKKIYLSSTIAQRVFSEQLEQLIKVSYGSSNICIKLEEVLNLHKKKYGYQIQQNTLGESDMIDVIKKLPYIEMMDIDETIWIICHLSDNEFRKQSYRSCKIIKKYNILHDNPIDFNTFIEAYEYHYNEGLAKTRVLAMKHLITFEQTQSCLYLKLSNFANFLLNIANILKNGSKQVCEIKKSSTLAILFTLRYPNLYNILMAYADIFILKKDLCFDRCEVKLALNNEFAQIETSINGELNQNMGIKSNTKKRQALSEYNIPNKIALKCENSLTFSNPSVDEDIKCHNQYISSKNNIIGIVKTSLDANSKELTSESDTYIKEEKINRFDIEYTPNIWNRPSNKYQEDVLNNLCYNKTENKFQSSSQNLPMPETLPHVSLIRYI</sequence>
<organism evidence="2 3">
    <name type="scientific">Megaselia scalaris</name>
    <name type="common">Humpbacked fly</name>
    <name type="synonym">Phora scalaris</name>
    <dbReference type="NCBI Taxonomy" id="36166"/>
    <lineage>
        <taxon>Eukaryota</taxon>
        <taxon>Metazoa</taxon>
        <taxon>Ecdysozoa</taxon>
        <taxon>Arthropoda</taxon>
        <taxon>Hexapoda</taxon>
        <taxon>Insecta</taxon>
        <taxon>Pterygota</taxon>
        <taxon>Neoptera</taxon>
        <taxon>Endopterygota</taxon>
        <taxon>Diptera</taxon>
        <taxon>Brachycera</taxon>
        <taxon>Muscomorpha</taxon>
        <taxon>Platypezoidea</taxon>
        <taxon>Phoridae</taxon>
        <taxon>Megaseliini</taxon>
        <taxon>Megaselia</taxon>
    </lineage>
</organism>
<protein>
    <recommendedName>
        <fullName evidence="1">HTH OST-type domain-containing protein</fullName>
    </recommendedName>
</protein>
<feature type="domain" description="HTH OST-type" evidence="1">
    <location>
        <begin position="382"/>
        <end position="458"/>
    </location>
</feature>
<evidence type="ECO:0000259" key="1">
    <source>
        <dbReference type="PROSITE" id="PS51644"/>
    </source>
</evidence>